<comment type="similarity">
    <text evidence="2">Belongs to the DoxX family.</text>
</comment>
<evidence type="ECO:0000256" key="6">
    <source>
        <dbReference type="ARBA" id="ARBA00023136"/>
    </source>
</evidence>
<evidence type="ECO:0000256" key="3">
    <source>
        <dbReference type="ARBA" id="ARBA00022475"/>
    </source>
</evidence>
<dbReference type="RefSeq" id="WP_378586347.1">
    <property type="nucleotide sequence ID" value="NZ_JBHSKD010000002.1"/>
</dbReference>
<name>A0ABW0BE22_9ACTN</name>
<dbReference type="PANTHER" id="PTHR33452">
    <property type="entry name" value="OXIDOREDUCTASE CATD-RELATED"/>
    <property type="match status" value="1"/>
</dbReference>
<dbReference type="InterPro" id="IPR032808">
    <property type="entry name" value="DoxX"/>
</dbReference>
<evidence type="ECO:0000313" key="8">
    <source>
        <dbReference type="Proteomes" id="UP001596087"/>
    </source>
</evidence>
<evidence type="ECO:0000313" key="7">
    <source>
        <dbReference type="EMBL" id="MFC5175501.1"/>
    </source>
</evidence>
<gene>
    <name evidence="7" type="ORF">ACFPGP_02375</name>
</gene>
<comment type="subcellular location">
    <subcellularLocation>
        <location evidence="1">Cell membrane</location>
        <topology evidence="1">Multi-pass membrane protein</topology>
    </subcellularLocation>
</comment>
<dbReference type="EMBL" id="JBHSKD010000002">
    <property type="protein sequence ID" value="MFC5175501.1"/>
    <property type="molecule type" value="Genomic_DNA"/>
</dbReference>
<evidence type="ECO:0000256" key="2">
    <source>
        <dbReference type="ARBA" id="ARBA00006679"/>
    </source>
</evidence>
<reference evidence="8" key="1">
    <citation type="journal article" date="2019" name="Int. J. Syst. Evol. Microbiol.">
        <title>The Global Catalogue of Microorganisms (GCM) 10K type strain sequencing project: providing services to taxonomists for standard genome sequencing and annotation.</title>
        <authorList>
            <consortium name="The Broad Institute Genomics Platform"/>
            <consortium name="The Broad Institute Genome Sequencing Center for Infectious Disease"/>
            <person name="Wu L."/>
            <person name="Ma J."/>
        </authorList>
    </citation>
    <scope>NUCLEOTIDE SEQUENCE [LARGE SCALE GENOMIC DNA]</scope>
    <source>
        <strain evidence="8">DFY41</strain>
    </source>
</reference>
<evidence type="ECO:0000256" key="5">
    <source>
        <dbReference type="ARBA" id="ARBA00022989"/>
    </source>
</evidence>
<dbReference type="Proteomes" id="UP001596087">
    <property type="component" value="Unassembled WGS sequence"/>
</dbReference>
<comment type="caution">
    <text evidence="7">The sequence shown here is derived from an EMBL/GenBank/DDBJ whole genome shotgun (WGS) entry which is preliminary data.</text>
</comment>
<protein>
    <submittedName>
        <fullName evidence="7">DoxX family protein</fullName>
    </submittedName>
</protein>
<keyword evidence="5" id="KW-1133">Transmembrane helix</keyword>
<keyword evidence="3" id="KW-1003">Cell membrane</keyword>
<dbReference type="PANTHER" id="PTHR33452:SF1">
    <property type="entry name" value="INNER MEMBRANE PROTEIN YPHA-RELATED"/>
    <property type="match status" value="1"/>
</dbReference>
<keyword evidence="6" id="KW-0472">Membrane</keyword>
<evidence type="ECO:0000256" key="4">
    <source>
        <dbReference type="ARBA" id="ARBA00022692"/>
    </source>
</evidence>
<keyword evidence="8" id="KW-1185">Reference proteome</keyword>
<proteinExistence type="inferred from homology"/>
<sequence>MTVSRLIARPMLASMFVVGGVNALRNVDRTAAKAQAVTDRVVPLVQKAAPSLPIPTDPATLVRLNAVAQIVAAGALATGRAPRLSAAVLAASLVPTTVAGHRYWEVSAEPARSQQRLHFWKNVSMLGGLIIAAGDTDGRPGVAWRARRVARDAKREARHLTRSARQEARLAAAKVG</sequence>
<organism evidence="7 8">
    <name type="scientific">Nocardioides taihuensis</name>
    <dbReference type="NCBI Taxonomy" id="1835606"/>
    <lineage>
        <taxon>Bacteria</taxon>
        <taxon>Bacillati</taxon>
        <taxon>Actinomycetota</taxon>
        <taxon>Actinomycetes</taxon>
        <taxon>Propionibacteriales</taxon>
        <taxon>Nocardioidaceae</taxon>
        <taxon>Nocardioides</taxon>
    </lineage>
</organism>
<dbReference type="InterPro" id="IPR051907">
    <property type="entry name" value="DoxX-like_oxidoreductase"/>
</dbReference>
<keyword evidence="4" id="KW-0812">Transmembrane</keyword>
<dbReference type="Pfam" id="PF07681">
    <property type="entry name" value="DoxX"/>
    <property type="match status" value="1"/>
</dbReference>
<accession>A0ABW0BE22</accession>
<evidence type="ECO:0000256" key="1">
    <source>
        <dbReference type="ARBA" id="ARBA00004651"/>
    </source>
</evidence>